<dbReference type="InterPro" id="IPR043129">
    <property type="entry name" value="ATPase_NBD"/>
</dbReference>
<evidence type="ECO:0000256" key="6">
    <source>
        <dbReference type="ARBA" id="ARBA00022777"/>
    </source>
</evidence>
<evidence type="ECO:0000313" key="9">
    <source>
        <dbReference type="EMBL" id="OOL80838.1"/>
    </source>
</evidence>
<organism evidence="9 10">
    <name type="scientific">Dolosigranulum pigrum</name>
    <dbReference type="NCBI Taxonomy" id="29394"/>
    <lineage>
        <taxon>Bacteria</taxon>
        <taxon>Bacillati</taxon>
        <taxon>Bacillota</taxon>
        <taxon>Bacilli</taxon>
        <taxon>Lactobacillales</taxon>
        <taxon>Carnobacteriaceae</taxon>
        <taxon>Dolosigranulum</taxon>
    </lineage>
</organism>
<evidence type="ECO:0000256" key="7">
    <source>
        <dbReference type="ARBA" id="ARBA00022840"/>
    </source>
</evidence>
<dbReference type="NCBIfam" id="TIGR00744">
    <property type="entry name" value="ROK_glcA_fam"/>
    <property type="match status" value="1"/>
</dbReference>
<dbReference type="GO" id="GO:0005737">
    <property type="term" value="C:cytoplasm"/>
    <property type="evidence" value="ECO:0007669"/>
    <property type="project" value="InterPro"/>
</dbReference>
<dbReference type="Gene3D" id="3.30.420.40">
    <property type="match status" value="2"/>
</dbReference>
<protein>
    <recommendedName>
        <fullName evidence="3">Glucokinase</fullName>
        <ecNumber evidence="2">2.7.1.2</ecNumber>
    </recommendedName>
    <alternativeName>
        <fullName evidence="8">Glucose kinase</fullName>
    </alternativeName>
</protein>
<name>A0A1S8KM73_9LACT</name>
<dbReference type="PROSITE" id="PS01125">
    <property type="entry name" value="ROK"/>
    <property type="match status" value="1"/>
</dbReference>
<evidence type="ECO:0000256" key="2">
    <source>
        <dbReference type="ARBA" id="ARBA00012323"/>
    </source>
</evidence>
<keyword evidence="7" id="KW-0067">ATP-binding</keyword>
<comment type="caution">
    <text evidence="9">The sequence shown here is derived from an EMBL/GenBank/DDBJ whole genome shotgun (WGS) entry which is preliminary data.</text>
</comment>
<evidence type="ECO:0000256" key="8">
    <source>
        <dbReference type="ARBA" id="ARBA00032386"/>
    </source>
</evidence>
<keyword evidence="6 9" id="KW-0418">Kinase</keyword>
<keyword evidence="4" id="KW-0808">Transferase</keyword>
<reference evidence="9 10" key="1">
    <citation type="submission" date="2017-01" db="EMBL/GenBank/DDBJ databases">
        <title>Complete Genome Sequence of Dolosigranulum pigrum isolated from a Patient with interstitial lung disease.</title>
        <authorList>
            <person name="Mukhopadhyay R."/>
            <person name="Joaquin J."/>
            <person name="Hogue R."/>
            <person name="Fitzgerald S."/>
            <person name="Jospin G."/>
            <person name="Eisen J.A."/>
            <person name="Chaturvedi V."/>
        </authorList>
    </citation>
    <scope>NUCLEOTIDE SEQUENCE [LARGE SCALE GENOMIC DNA]</scope>
    <source>
        <strain evidence="9 10">15S00348</strain>
    </source>
</reference>
<dbReference type="Proteomes" id="UP000190409">
    <property type="component" value="Unassembled WGS sequence"/>
</dbReference>
<dbReference type="EC" id="2.7.1.2" evidence="2"/>
<dbReference type="InterPro" id="IPR004654">
    <property type="entry name" value="ROK_glcA"/>
</dbReference>
<comment type="similarity">
    <text evidence="1">Belongs to the ROK (NagC/XylR) family.</text>
</comment>
<proteinExistence type="inferred from homology"/>
<dbReference type="GO" id="GO:0006096">
    <property type="term" value="P:glycolytic process"/>
    <property type="evidence" value="ECO:0007669"/>
    <property type="project" value="InterPro"/>
</dbReference>
<gene>
    <name evidence="9" type="ORF">BWX42_02790</name>
</gene>
<keyword evidence="5" id="KW-0547">Nucleotide-binding</keyword>
<dbReference type="InterPro" id="IPR049874">
    <property type="entry name" value="ROK_cs"/>
</dbReference>
<dbReference type="PANTHER" id="PTHR18964">
    <property type="entry name" value="ROK (REPRESSOR, ORF, KINASE) FAMILY"/>
    <property type="match status" value="1"/>
</dbReference>
<dbReference type="Pfam" id="PF00480">
    <property type="entry name" value="ROK"/>
    <property type="match status" value="1"/>
</dbReference>
<evidence type="ECO:0000256" key="4">
    <source>
        <dbReference type="ARBA" id="ARBA00022679"/>
    </source>
</evidence>
<dbReference type="InterPro" id="IPR000600">
    <property type="entry name" value="ROK"/>
</dbReference>
<dbReference type="EMBL" id="MUYF01000003">
    <property type="protein sequence ID" value="OOL80838.1"/>
    <property type="molecule type" value="Genomic_DNA"/>
</dbReference>
<dbReference type="GO" id="GO:0005524">
    <property type="term" value="F:ATP binding"/>
    <property type="evidence" value="ECO:0007669"/>
    <property type="project" value="UniProtKB-KW"/>
</dbReference>
<sequence>MDKQLIGIDLGGTTTKFAAVTTNGEVKEQWSIKTDVSEQGSKIVPNIIDSINDYLTSNNLEAADFLGIGMGSPGTVNREAGTVVGAYNLNWTEVQPIREQVESATGIDFYLDNDANVAALGEQWLGAGGGEPNVIFVTLGTGVGGGIIENGRLVHGAMDAAGEIGHITVDPLGFRYECTCGKISCLETVASATGIVRVTREKLAEDHVASQLDTIDQAELEAKDVFDAAKAGDEFALEVVDLITEYLALAVGNLACALNPSTIVIGGGVSQAGRIVTDHIEQSMQKYLFPTLRGKTAVRLAELGSSAGVIGASSLVLQEKELV</sequence>
<dbReference type="SUPFAM" id="SSF53067">
    <property type="entry name" value="Actin-like ATPase domain"/>
    <property type="match status" value="1"/>
</dbReference>
<evidence type="ECO:0000313" key="10">
    <source>
        <dbReference type="Proteomes" id="UP000190409"/>
    </source>
</evidence>
<evidence type="ECO:0000256" key="1">
    <source>
        <dbReference type="ARBA" id="ARBA00006479"/>
    </source>
</evidence>
<accession>A0A1S8KM73</accession>
<dbReference type="PANTHER" id="PTHR18964:SF149">
    <property type="entry name" value="BIFUNCTIONAL UDP-N-ACETYLGLUCOSAMINE 2-EPIMERASE_N-ACETYLMANNOSAMINE KINASE"/>
    <property type="match status" value="1"/>
</dbReference>
<dbReference type="AlphaFoldDB" id="A0A1S8KM73"/>
<dbReference type="GO" id="GO:0004340">
    <property type="term" value="F:glucokinase activity"/>
    <property type="evidence" value="ECO:0007669"/>
    <property type="project" value="UniProtKB-EC"/>
</dbReference>
<evidence type="ECO:0000256" key="3">
    <source>
        <dbReference type="ARBA" id="ARBA00014701"/>
    </source>
</evidence>
<evidence type="ECO:0000256" key="5">
    <source>
        <dbReference type="ARBA" id="ARBA00022741"/>
    </source>
</evidence>